<dbReference type="PRINTS" id="PR00326">
    <property type="entry name" value="GTP1OBG"/>
</dbReference>
<feature type="compositionally biased region" description="Polar residues" evidence="3">
    <location>
        <begin position="62"/>
        <end position="77"/>
    </location>
</feature>
<dbReference type="GO" id="GO:0005525">
    <property type="term" value="F:GTP binding"/>
    <property type="evidence" value="ECO:0007669"/>
    <property type="project" value="UniProtKB-KW"/>
</dbReference>
<dbReference type="EMBL" id="LR877149">
    <property type="protein sequence ID" value="CAD2215595.1"/>
    <property type="molecule type" value="Genomic_DNA"/>
</dbReference>
<gene>
    <name evidence="5" type="ORF">ADEAN_000305000</name>
</gene>
<feature type="domain" description="CP-type G" evidence="4">
    <location>
        <begin position="168"/>
        <end position="338"/>
    </location>
</feature>
<keyword evidence="1" id="KW-0547">Nucleotide-binding</keyword>
<protein>
    <submittedName>
        <fullName evidence="5">Ferrous iron transport protein B/50S ribosome-binding GTPase, putative</fullName>
    </submittedName>
</protein>
<evidence type="ECO:0000259" key="4">
    <source>
        <dbReference type="PROSITE" id="PS51721"/>
    </source>
</evidence>
<dbReference type="InterPro" id="IPR023179">
    <property type="entry name" value="GTP-bd_ortho_bundle_sf"/>
</dbReference>
<feature type="region of interest" description="Disordered" evidence="3">
    <location>
        <begin position="1"/>
        <end position="116"/>
    </location>
</feature>
<proteinExistence type="predicted"/>
<dbReference type="Gene3D" id="3.40.50.300">
    <property type="entry name" value="P-loop containing nucleotide triphosphate hydrolases"/>
    <property type="match status" value="1"/>
</dbReference>
<name>A0A7G2C825_9TRYP</name>
<dbReference type="VEuPathDB" id="TriTrypDB:ADEAN_000305000"/>
<dbReference type="AlphaFoldDB" id="A0A7G2C825"/>
<dbReference type="InterPro" id="IPR030378">
    <property type="entry name" value="G_CP_dom"/>
</dbReference>
<evidence type="ECO:0000256" key="3">
    <source>
        <dbReference type="SAM" id="MobiDB-lite"/>
    </source>
</evidence>
<dbReference type="InterPro" id="IPR006073">
    <property type="entry name" value="GTP-bd"/>
</dbReference>
<dbReference type="Proteomes" id="UP000515908">
    <property type="component" value="Chromosome 05"/>
</dbReference>
<dbReference type="SUPFAM" id="SSF52540">
    <property type="entry name" value="P-loop containing nucleoside triphosphate hydrolases"/>
    <property type="match status" value="1"/>
</dbReference>
<dbReference type="PANTHER" id="PTHR11089">
    <property type="entry name" value="GTP-BINDING PROTEIN-RELATED"/>
    <property type="match status" value="1"/>
</dbReference>
<evidence type="ECO:0000313" key="6">
    <source>
        <dbReference type="Proteomes" id="UP000515908"/>
    </source>
</evidence>
<sequence>MGGHSKKSGIGGGGSKKRGDASQRKPLRRDPGVPDLKRVSENLARTAQRKTHSVMSIRPGGENSSGLPQRKTGSIFSRNEKLSKYVSRSVGHQQQSTGYSGGAGLTEEEELAQRRGEMSALALRTAEQGHHYEAPLQYQQGASGQEGEGLSVEDVDNRGKDRSLRRFFKEFNKVVESCDVLLQVLDARDPLGCRLTQLEQSIRSSYGDERKQIVVVLNKADLLPSKEVLDAWIHYFEEQEHIMCIPFSATSKAQQQGYVNNLFHRLRSLARGGETGDRKAIVVGVIGYPNVGKSSVINALKRKNVVGVGNRPGFTTGNTEVDLRSDIRVMDSPGVVSPGEDQGDVVLRNAVNVHELANPFLPVQRLLQRCAMASQTTNDDEDTRQQQLIAQYGVHPLSLYYQIPSFNPENVMEFIQLVGLRRGRLRKGGDVDEEGTARMILTDWNDGRIGYYTLPPVVDDFFHSDRFRVSGQHHSSTIEDDDEGPHLMTEMTAGLTVDGLPTFNLFMNEVECGGIGKKKKWAS</sequence>
<reference evidence="5 6" key="1">
    <citation type="submission" date="2020-08" db="EMBL/GenBank/DDBJ databases">
        <authorList>
            <person name="Newling K."/>
            <person name="Davey J."/>
            <person name="Forrester S."/>
        </authorList>
    </citation>
    <scope>NUCLEOTIDE SEQUENCE [LARGE SCALE GENOMIC DNA]</scope>
    <source>
        <strain evidence="6">Crithidia deanei Carvalho (ATCC PRA-265)</strain>
    </source>
</reference>
<dbReference type="Gene3D" id="1.10.1580.10">
    <property type="match status" value="1"/>
</dbReference>
<dbReference type="GO" id="GO:0005730">
    <property type="term" value="C:nucleolus"/>
    <property type="evidence" value="ECO:0007669"/>
    <property type="project" value="TreeGrafter"/>
</dbReference>
<feature type="compositionally biased region" description="Basic and acidic residues" evidence="3">
    <location>
        <begin position="17"/>
        <end position="40"/>
    </location>
</feature>
<keyword evidence="6" id="KW-1185">Reference proteome</keyword>
<dbReference type="PANTHER" id="PTHR11089:SF30">
    <property type="entry name" value="GUANINE NUCLEOTIDE-BINDING PROTEIN-LIKE 3 HOMOLOG"/>
    <property type="match status" value="1"/>
</dbReference>
<dbReference type="Pfam" id="PF01926">
    <property type="entry name" value="MMR_HSR1"/>
    <property type="match status" value="1"/>
</dbReference>
<accession>A0A7G2C825</accession>
<evidence type="ECO:0000256" key="1">
    <source>
        <dbReference type="ARBA" id="ARBA00022741"/>
    </source>
</evidence>
<keyword evidence="2" id="KW-0342">GTP-binding</keyword>
<organism evidence="5 6">
    <name type="scientific">Angomonas deanei</name>
    <dbReference type="NCBI Taxonomy" id="59799"/>
    <lineage>
        <taxon>Eukaryota</taxon>
        <taxon>Discoba</taxon>
        <taxon>Euglenozoa</taxon>
        <taxon>Kinetoplastea</taxon>
        <taxon>Metakinetoplastina</taxon>
        <taxon>Trypanosomatida</taxon>
        <taxon>Trypanosomatidae</taxon>
        <taxon>Strigomonadinae</taxon>
        <taxon>Angomonas</taxon>
    </lineage>
</organism>
<evidence type="ECO:0000256" key="2">
    <source>
        <dbReference type="ARBA" id="ARBA00023134"/>
    </source>
</evidence>
<dbReference type="InterPro" id="IPR050755">
    <property type="entry name" value="TRAFAC_YlqF/YawG_RiboMat"/>
</dbReference>
<evidence type="ECO:0000313" key="5">
    <source>
        <dbReference type="EMBL" id="CAD2215595.1"/>
    </source>
</evidence>
<dbReference type="InterPro" id="IPR027417">
    <property type="entry name" value="P-loop_NTPase"/>
</dbReference>
<dbReference type="PROSITE" id="PS51721">
    <property type="entry name" value="G_CP"/>
    <property type="match status" value="1"/>
</dbReference>